<keyword evidence="3" id="KW-1185">Reference proteome</keyword>
<dbReference type="InterPro" id="IPR024409">
    <property type="entry name" value="DUF3833"/>
</dbReference>
<organism evidence="2 3">
    <name type="scientific">Catenovulum maritimum</name>
    <dbReference type="NCBI Taxonomy" id="1513271"/>
    <lineage>
        <taxon>Bacteria</taxon>
        <taxon>Pseudomonadati</taxon>
        <taxon>Pseudomonadota</taxon>
        <taxon>Gammaproteobacteria</taxon>
        <taxon>Alteromonadales</taxon>
        <taxon>Alteromonadaceae</taxon>
        <taxon>Catenovulum</taxon>
    </lineage>
</organism>
<dbReference type="Proteomes" id="UP000037600">
    <property type="component" value="Unassembled WGS sequence"/>
</dbReference>
<comment type="caution">
    <text evidence="2">The sequence shown here is derived from an EMBL/GenBank/DDBJ whole genome shotgun (WGS) entry which is preliminary data.</text>
</comment>
<keyword evidence="2" id="KW-0449">Lipoprotein</keyword>
<feature type="signal peptide" evidence="1">
    <location>
        <begin position="1"/>
        <end position="33"/>
    </location>
</feature>
<dbReference type="AlphaFoldDB" id="A0A0J8GTK8"/>
<evidence type="ECO:0000313" key="2">
    <source>
        <dbReference type="EMBL" id="KMT64023.1"/>
    </source>
</evidence>
<gene>
    <name evidence="2" type="ORF">XM47_16670</name>
</gene>
<reference evidence="2 3" key="1">
    <citation type="submission" date="2015-04" db="EMBL/GenBank/DDBJ databases">
        <title>Draft Genome Sequence of the Novel Agar-Digesting Marine Bacterium Q1.</title>
        <authorList>
            <person name="Li Y."/>
            <person name="Li D."/>
            <person name="Chen G."/>
            <person name="Du Z."/>
        </authorList>
    </citation>
    <scope>NUCLEOTIDE SEQUENCE [LARGE SCALE GENOMIC DNA]</scope>
    <source>
        <strain evidence="2 3">Q1</strain>
    </source>
</reference>
<feature type="chain" id="PRO_5005298728" evidence="1">
    <location>
        <begin position="34"/>
        <end position="181"/>
    </location>
</feature>
<sequence>MRLLKLKIYPVIAAVLLLNLVAACSNQSLQDYAKTTPNLKLETFFNGELIAYGMVFDRSGKMTRRFEVELLAKWQGNQGEIKEWFEFDDGEKSTRIWQLEKLSENKYKGTANDVVGVAYGETKGSALYWSYDLLINYDGSEYQVRLDDWMYLMDEKRLLNRTEIVKFGIKLGEVILYIEQK</sequence>
<dbReference type="EMBL" id="LAZL01000034">
    <property type="protein sequence ID" value="KMT64023.1"/>
    <property type="molecule type" value="Genomic_DNA"/>
</dbReference>
<dbReference type="OrthoDB" id="5296954at2"/>
<dbReference type="STRING" id="1513271.XM47_16670"/>
<dbReference type="Pfam" id="PF12915">
    <property type="entry name" value="DUF3833"/>
    <property type="match status" value="1"/>
</dbReference>
<name>A0A0J8GTK8_9ALTE</name>
<keyword evidence="1" id="KW-0732">Signal</keyword>
<proteinExistence type="predicted"/>
<dbReference type="PATRIC" id="fig|1513271.3.peg.3430"/>
<evidence type="ECO:0000256" key="1">
    <source>
        <dbReference type="SAM" id="SignalP"/>
    </source>
</evidence>
<evidence type="ECO:0000313" key="3">
    <source>
        <dbReference type="Proteomes" id="UP000037600"/>
    </source>
</evidence>
<accession>A0A0J8GTK8</accession>
<protein>
    <submittedName>
        <fullName evidence="2">Lipoprotein</fullName>
    </submittedName>
</protein>
<dbReference type="RefSeq" id="WP_048695065.1">
    <property type="nucleotide sequence ID" value="NZ_KQ130505.1"/>
</dbReference>
<dbReference type="PROSITE" id="PS51257">
    <property type="entry name" value="PROKAR_LIPOPROTEIN"/>
    <property type="match status" value="1"/>
</dbReference>